<evidence type="ECO:0000313" key="3">
    <source>
        <dbReference type="Proteomes" id="UP000704712"/>
    </source>
</evidence>
<reference evidence="2" key="1">
    <citation type="submission" date="2020-03" db="EMBL/GenBank/DDBJ databases">
        <title>Hybrid Assembly of Korean Phytophthora infestans isolates.</title>
        <authorList>
            <person name="Prokchorchik M."/>
            <person name="Lee Y."/>
            <person name="Seo J."/>
            <person name="Cho J.-H."/>
            <person name="Park Y.-E."/>
            <person name="Jang D.-C."/>
            <person name="Im J.-S."/>
            <person name="Choi J.-G."/>
            <person name="Park H.-J."/>
            <person name="Lee G.-B."/>
            <person name="Lee Y.-G."/>
            <person name="Hong S.-Y."/>
            <person name="Cho K."/>
            <person name="Sohn K.H."/>
        </authorList>
    </citation>
    <scope>NUCLEOTIDE SEQUENCE</scope>
    <source>
        <strain evidence="2">KR_2_A2</strain>
    </source>
</reference>
<name>A0A8S9V2N0_PHYIN</name>
<dbReference type="Proteomes" id="UP000704712">
    <property type="component" value="Unassembled WGS sequence"/>
</dbReference>
<accession>A0A8S9V2N0</accession>
<proteinExistence type="predicted"/>
<keyword evidence="1" id="KW-0175">Coiled coil</keyword>
<evidence type="ECO:0000256" key="1">
    <source>
        <dbReference type="SAM" id="Coils"/>
    </source>
</evidence>
<protein>
    <submittedName>
        <fullName evidence="2">Uncharacterized protein</fullName>
    </submittedName>
</protein>
<dbReference type="EMBL" id="JAACNO010000412">
    <property type="protein sequence ID" value="KAF4147726.1"/>
    <property type="molecule type" value="Genomic_DNA"/>
</dbReference>
<feature type="coiled-coil region" evidence="1">
    <location>
        <begin position="181"/>
        <end position="208"/>
    </location>
</feature>
<gene>
    <name evidence="2" type="ORF">GN958_ATG03081</name>
</gene>
<sequence length="226" mass="25554">MNPARALGPQPPPRQRFMEFMQTVSTCDALCERENAALRAQVHDLIELLAAFDLCEIVDAHLSAVRERAFSRDIAPDAALLQVYRMERQLQQTAILNRLDGEFNERELVSGLSEQVESSLSFESSLSSGKRDGGSLQLRVGILEREVANLHLRQDLLLKTNPRLKTPAAVDGHGDDKMKILTQQQQRITELEKALATMSAKNAELKQQDCRYHEVEEILTEFSERQ</sequence>
<dbReference type="AlphaFoldDB" id="A0A8S9V2N0"/>
<organism evidence="2 3">
    <name type="scientific">Phytophthora infestans</name>
    <name type="common">Potato late blight agent</name>
    <name type="synonym">Botrytis infestans</name>
    <dbReference type="NCBI Taxonomy" id="4787"/>
    <lineage>
        <taxon>Eukaryota</taxon>
        <taxon>Sar</taxon>
        <taxon>Stramenopiles</taxon>
        <taxon>Oomycota</taxon>
        <taxon>Peronosporomycetes</taxon>
        <taxon>Peronosporales</taxon>
        <taxon>Peronosporaceae</taxon>
        <taxon>Phytophthora</taxon>
    </lineage>
</organism>
<comment type="caution">
    <text evidence="2">The sequence shown here is derived from an EMBL/GenBank/DDBJ whole genome shotgun (WGS) entry which is preliminary data.</text>
</comment>
<evidence type="ECO:0000313" key="2">
    <source>
        <dbReference type="EMBL" id="KAF4147726.1"/>
    </source>
</evidence>